<dbReference type="Proteomes" id="UP000034664">
    <property type="component" value="Unassembled WGS sequence"/>
</dbReference>
<dbReference type="EC" id="2.1.2.9" evidence="2 5"/>
<keyword evidence="3 5" id="KW-0808">Transferase</keyword>
<evidence type="ECO:0000259" key="7">
    <source>
        <dbReference type="Pfam" id="PF02911"/>
    </source>
</evidence>
<dbReference type="PROSITE" id="PS00373">
    <property type="entry name" value="GART"/>
    <property type="match status" value="1"/>
</dbReference>
<comment type="function">
    <text evidence="5">Attaches a formyl group to the free amino group of methionyl-tRNA(fMet). The formyl group appears to play a dual role in the initiator identity of N-formylmethionyl-tRNA by promoting its recognition by IF2 and preventing the misappropriation of this tRNA by the elongation apparatus.</text>
</comment>
<proteinExistence type="inferred from homology"/>
<dbReference type="AlphaFoldDB" id="A0A0G0T329"/>
<dbReference type="CDD" id="cd08646">
    <property type="entry name" value="FMT_core_Met-tRNA-FMT_N"/>
    <property type="match status" value="1"/>
</dbReference>
<dbReference type="PANTHER" id="PTHR11138">
    <property type="entry name" value="METHIONYL-TRNA FORMYLTRANSFERASE"/>
    <property type="match status" value="1"/>
</dbReference>
<keyword evidence="4 5" id="KW-0648">Protein biosynthesis</keyword>
<dbReference type="GO" id="GO:0004479">
    <property type="term" value="F:methionyl-tRNA formyltransferase activity"/>
    <property type="evidence" value="ECO:0007669"/>
    <property type="project" value="UniProtKB-UniRule"/>
</dbReference>
<dbReference type="SUPFAM" id="SSF53328">
    <property type="entry name" value="Formyltransferase"/>
    <property type="match status" value="1"/>
</dbReference>
<dbReference type="InterPro" id="IPR011034">
    <property type="entry name" value="Formyl_transferase-like_C_sf"/>
</dbReference>
<dbReference type="PATRIC" id="fig|1618482.3.peg.925"/>
<comment type="catalytic activity">
    <reaction evidence="5">
        <text>L-methionyl-tRNA(fMet) + (6R)-10-formyltetrahydrofolate = N-formyl-L-methionyl-tRNA(fMet) + (6S)-5,6,7,8-tetrahydrofolate + H(+)</text>
        <dbReference type="Rhea" id="RHEA:24380"/>
        <dbReference type="Rhea" id="RHEA-COMP:9952"/>
        <dbReference type="Rhea" id="RHEA-COMP:9953"/>
        <dbReference type="ChEBI" id="CHEBI:15378"/>
        <dbReference type="ChEBI" id="CHEBI:57453"/>
        <dbReference type="ChEBI" id="CHEBI:78530"/>
        <dbReference type="ChEBI" id="CHEBI:78844"/>
        <dbReference type="ChEBI" id="CHEBI:195366"/>
        <dbReference type="EC" id="2.1.2.9"/>
    </reaction>
</comment>
<name>A0A0G0T329_9BACT</name>
<evidence type="ECO:0000256" key="1">
    <source>
        <dbReference type="ARBA" id="ARBA00010699"/>
    </source>
</evidence>
<evidence type="ECO:0000259" key="6">
    <source>
        <dbReference type="Pfam" id="PF00551"/>
    </source>
</evidence>
<evidence type="ECO:0000256" key="4">
    <source>
        <dbReference type="ARBA" id="ARBA00022917"/>
    </source>
</evidence>
<dbReference type="HAMAP" id="MF_00182">
    <property type="entry name" value="Formyl_trans"/>
    <property type="match status" value="1"/>
</dbReference>
<comment type="caution">
    <text evidence="8">The sequence shown here is derived from an EMBL/GenBank/DDBJ whole genome shotgun (WGS) entry which is preliminary data.</text>
</comment>
<feature type="domain" description="Formyl transferase N-terminal" evidence="6">
    <location>
        <begin position="1"/>
        <end position="177"/>
    </location>
</feature>
<sequence length="313" mass="35557">MNIAFFGSPEIAKEILESIHNEFPVSFVVTQPDKPVGRKKEITSTPVKQFAIQKNIHVSTDSSIVRTIELFKYQSIDLAIVVAYGVIIPKELLDIPPYGFINVHYSFLPQYRGASPVQSAILNGDTETGVTIMKMDEELDHGEIISQQKIAIDQNDTTESLLNKLTELSKPLMIETIKYIQEHYAFPTLTTQDHTQATYCSRISKQDAFVEFEYITEALKGDELKVKLLYNKIRAYDPWPNVWTTLPNGKRCKIIKSVIPENKASRKSIATDSRFPACRQARRGNDKGFQITEIQIEGKQPTEDSNLINNLFR</sequence>
<dbReference type="InterPro" id="IPR002376">
    <property type="entry name" value="Formyl_transf_N"/>
</dbReference>
<dbReference type="Gene3D" id="3.40.50.12230">
    <property type="match status" value="1"/>
</dbReference>
<feature type="domain" description="Formyl transferase C-terminal" evidence="7">
    <location>
        <begin position="229"/>
        <end position="309"/>
    </location>
</feature>
<gene>
    <name evidence="5" type="primary">fmt</name>
    <name evidence="8" type="ORF">UU14_C0027G0012</name>
</gene>
<dbReference type="NCBIfam" id="TIGR00460">
    <property type="entry name" value="fmt"/>
    <property type="match status" value="1"/>
</dbReference>
<dbReference type="PANTHER" id="PTHR11138:SF5">
    <property type="entry name" value="METHIONYL-TRNA FORMYLTRANSFERASE, MITOCHONDRIAL"/>
    <property type="match status" value="1"/>
</dbReference>
<evidence type="ECO:0000256" key="5">
    <source>
        <dbReference type="HAMAP-Rule" id="MF_00182"/>
    </source>
</evidence>
<dbReference type="InterPro" id="IPR044135">
    <property type="entry name" value="Met-tRNA-FMT_C"/>
</dbReference>
<reference evidence="8 9" key="1">
    <citation type="journal article" date="2015" name="Nature">
        <title>rRNA introns, odd ribosomes, and small enigmatic genomes across a large radiation of phyla.</title>
        <authorList>
            <person name="Brown C.T."/>
            <person name="Hug L.A."/>
            <person name="Thomas B.C."/>
            <person name="Sharon I."/>
            <person name="Castelle C.J."/>
            <person name="Singh A."/>
            <person name="Wilkins M.J."/>
            <person name="Williams K.H."/>
            <person name="Banfield J.F."/>
        </authorList>
    </citation>
    <scope>NUCLEOTIDE SEQUENCE [LARGE SCALE GENOMIC DNA]</scope>
</reference>
<dbReference type="SUPFAM" id="SSF50486">
    <property type="entry name" value="FMT C-terminal domain-like"/>
    <property type="match status" value="1"/>
</dbReference>
<dbReference type="InterPro" id="IPR036477">
    <property type="entry name" value="Formyl_transf_N_sf"/>
</dbReference>
<evidence type="ECO:0000256" key="2">
    <source>
        <dbReference type="ARBA" id="ARBA00012261"/>
    </source>
</evidence>
<dbReference type="InterPro" id="IPR005794">
    <property type="entry name" value="Fmt"/>
</dbReference>
<dbReference type="InterPro" id="IPR005793">
    <property type="entry name" value="Formyl_trans_C"/>
</dbReference>
<dbReference type="Pfam" id="PF00551">
    <property type="entry name" value="Formyl_trans_N"/>
    <property type="match status" value="1"/>
</dbReference>
<evidence type="ECO:0000313" key="8">
    <source>
        <dbReference type="EMBL" id="KKR71473.1"/>
    </source>
</evidence>
<dbReference type="CDD" id="cd08704">
    <property type="entry name" value="Met_tRNA_FMT_C"/>
    <property type="match status" value="1"/>
</dbReference>
<evidence type="ECO:0000256" key="3">
    <source>
        <dbReference type="ARBA" id="ARBA00022679"/>
    </source>
</evidence>
<accession>A0A0G0T329</accession>
<dbReference type="InterPro" id="IPR041711">
    <property type="entry name" value="Met-tRNA-FMT_N"/>
</dbReference>
<evidence type="ECO:0000313" key="9">
    <source>
        <dbReference type="Proteomes" id="UP000034664"/>
    </source>
</evidence>
<protein>
    <recommendedName>
        <fullName evidence="2 5">Methionyl-tRNA formyltransferase</fullName>
        <ecNumber evidence="2 5">2.1.2.9</ecNumber>
    </recommendedName>
</protein>
<dbReference type="InterPro" id="IPR001555">
    <property type="entry name" value="GART_AS"/>
</dbReference>
<dbReference type="EMBL" id="LBZM01000027">
    <property type="protein sequence ID" value="KKR71473.1"/>
    <property type="molecule type" value="Genomic_DNA"/>
</dbReference>
<feature type="binding site" evidence="5">
    <location>
        <begin position="106"/>
        <end position="109"/>
    </location>
    <ligand>
        <name>(6S)-5,6,7,8-tetrahydrofolate</name>
        <dbReference type="ChEBI" id="CHEBI:57453"/>
    </ligand>
</feature>
<comment type="similarity">
    <text evidence="1 5">Belongs to the Fmt family.</text>
</comment>
<dbReference type="Pfam" id="PF02911">
    <property type="entry name" value="Formyl_trans_C"/>
    <property type="match status" value="1"/>
</dbReference>
<organism evidence="8 9">
    <name type="scientific">Candidatus Roizmanbacteria bacterium GW2011_GWB1_40_7</name>
    <dbReference type="NCBI Taxonomy" id="1618482"/>
    <lineage>
        <taxon>Bacteria</taxon>
        <taxon>Candidatus Roizmaniibacteriota</taxon>
    </lineage>
</organism>